<evidence type="ECO:0000256" key="4">
    <source>
        <dbReference type="SAM" id="MobiDB-lite"/>
    </source>
</evidence>
<feature type="domain" description="HAMP" evidence="8">
    <location>
        <begin position="525"/>
        <end position="575"/>
    </location>
</feature>
<keyword evidence="10" id="KW-1185">Reference proteome</keyword>
<dbReference type="InterPro" id="IPR035965">
    <property type="entry name" value="PAS-like_dom_sf"/>
</dbReference>
<feature type="region of interest" description="Disordered" evidence="4">
    <location>
        <begin position="812"/>
        <end position="845"/>
    </location>
</feature>
<evidence type="ECO:0000313" key="10">
    <source>
        <dbReference type="Proteomes" id="UP000249239"/>
    </source>
</evidence>
<dbReference type="GO" id="GO:0006935">
    <property type="term" value="P:chemotaxis"/>
    <property type="evidence" value="ECO:0007669"/>
    <property type="project" value="UniProtKB-KW"/>
</dbReference>
<dbReference type="AlphaFoldDB" id="A0A2W7NPH7"/>
<reference evidence="9 10" key="1">
    <citation type="submission" date="2018-06" db="EMBL/GenBank/DDBJ databases">
        <title>Genomic Encyclopedia of Archaeal and Bacterial Type Strains, Phase II (KMG-II): from individual species to whole genera.</title>
        <authorList>
            <person name="Goeker M."/>
        </authorList>
    </citation>
    <scope>NUCLEOTIDE SEQUENCE [LARGE SCALE GENOMIC DNA]</scope>
    <source>
        <strain evidence="9 10">DSM 6779</strain>
    </source>
</reference>
<name>A0A2W7NPH7_9BACT</name>
<dbReference type="Gene3D" id="1.10.287.950">
    <property type="entry name" value="Methyl-accepting chemotaxis protein"/>
    <property type="match status" value="1"/>
</dbReference>
<dbReference type="Gene3D" id="1.20.120.1530">
    <property type="match status" value="1"/>
</dbReference>
<proteinExistence type="inferred from homology"/>
<dbReference type="PANTHER" id="PTHR43531:SF11">
    <property type="entry name" value="METHYL-ACCEPTING CHEMOTAXIS PROTEIN 3"/>
    <property type="match status" value="1"/>
</dbReference>
<evidence type="ECO:0000256" key="2">
    <source>
        <dbReference type="ARBA" id="ARBA00029447"/>
    </source>
</evidence>
<dbReference type="SMART" id="SM00091">
    <property type="entry name" value="PAS"/>
    <property type="match status" value="1"/>
</dbReference>
<feature type="transmembrane region" description="Helical" evidence="5">
    <location>
        <begin position="12"/>
        <end position="34"/>
    </location>
</feature>
<keyword evidence="1" id="KW-0145">Chemotaxis</keyword>
<comment type="similarity">
    <text evidence="2">Belongs to the methyl-accepting chemotaxis (MCP) protein family.</text>
</comment>
<dbReference type="InterPro" id="IPR000014">
    <property type="entry name" value="PAS"/>
</dbReference>
<dbReference type="OrthoDB" id="1123498at2"/>
<dbReference type="PROSITE" id="PS50112">
    <property type="entry name" value="PAS"/>
    <property type="match status" value="1"/>
</dbReference>
<dbReference type="Pfam" id="PF00015">
    <property type="entry name" value="MCPsignal"/>
    <property type="match status" value="1"/>
</dbReference>
<feature type="compositionally biased region" description="Basic and acidic residues" evidence="4">
    <location>
        <begin position="812"/>
        <end position="822"/>
    </location>
</feature>
<dbReference type="CDD" id="cd00130">
    <property type="entry name" value="PAS"/>
    <property type="match status" value="1"/>
</dbReference>
<feature type="domain" description="PAS" evidence="7">
    <location>
        <begin position="349"/>
        <end position="404"/>
    </location>
</feature>
<keyword evidence="5" id="KW-0472">Membrane</keyword>
<dbReference type="PROSITE" id="PS50111">
    <property type="entry name" value="CHEMOTAXIS_TRANSDUC_2"/>
    <property type="match status" value="1"/>
</dbReference>
<dbReference type="Proteomes" id="UP000249239">
    <property type="component" value="Unassembled WGS sequence"/>
</dbReference>
<dbReference type="InterPro" id="IPR013656">
    <property type="entry name" value="PAS_4"/>
</dbReference>
<dbReference type="Gene3D" id="3.30.450.20">
    <property type="entry name" value="PAS domain"/>
    <property type="match status" value="1"/>
</dbReference>
<keyword evidence="5" id="KW-1133">Transmembrane helix</keyword>
<protein>
    <submittedName>
        <fullName evidence="9">Methyl-accepting chemotaxis sensory transducer with Pas/Pac sensor</fullName>
    </submittedName>
</protein>
<dbReference type="GO" id="GO:0004888">
    <property type="term" value="F:transmembrane signaling receptor activity"/>
    <property type="evidence" value="ECO:0007669"/>
    <property type="project" value="TreeGrafter"/>
</dbReference>
<dbReference type="InterPro" id="IPR051310">
    <property type="entry name" value="MCP_chemotaxis"/>
</dbReference>
<feature type="domain" description="Methyl-accepting transducer" evidence="6">
    <location>
        <begin position="580"/>
        <end position="795"/>
    </location>
</feature>
<dbReference type="GO" id="GO:0005886">
    <property type="term" value="C:plasma membrane"/>
    <property type="evidence" value="ECO:0007669"/>
    <property type="project" value="TreeGrafter"/>
</dbReference>
<evidence type="ECO:0000313" key="9">
    <source>
        <dbReference type="EMBL" id="PZX15146.1"/>
    </source>
</evidence>
<keyword evidence="3" id="KW-0807">Transducer</keyword>
<dbReference type="RefSeq" id="WP_111446094.1">
    <property type="nucleotide sequence ID" value="NZ_QKZK01000017.1"/>
</dbReference>
<dbReference type="PROSITE" id="PS50885">
    <property type="entry name" value="HAMP"/>
    <property type="match status" value="1"/>
</dbReference>
<dbReference type="SUPFAM" id="SSF58104">
    <property type="entry name" value="Methyl-accepting chemotaxis protein (MCP) signaling domain"/>
    <property type="match status" value="1"/>
</dbReference>
<evidence type="ECO:0000259" key="8">
    <source>
        <dbReference type="PROSITE" id="PS50885"/>
    </source>
</evidence>
<dbReference type="SUPFAM" id="SSF55785">
    <property type="entry name" value="PYP-like sensor domain (PAS domain)"/>
    <property type="match status" value="1"/>
</dbReference>
<dbReference type="PANTHER" id="PTHR43531">
    <property type="entry name" value="PROTEIN ICFG"/>
    <property type="match status" value="1"/>
</dbReference>
<feature type="compositionally biased region" description="Gly residues" evidence="4">
    <location>
        <begin position="832"/>
        <end position="841"/>
    </location>
</feature>
<dbReference type="Pfam" id="PF12729">
    <property type="entry name" value="4HB_MCP_1"/>
    <property type="match status" value="1"/>
</dbReference>
<feature type="transmembrane region" description="Helical" evidence="5">
    <location>
        <begin position="186"/>
        <end position="208"/>
    </location>
</feature>
<evidence type="ECO:0000256" key="3">
    <source>
        <dbReference type="PROSITE-ProRule" id="PRU00284"/>
    </source>
</evidence>
<dbReference type="InterPro" id="IPR003660">
    <property type="entry name" value="HAMP_dom"/>
</dbReference>
<dbReference type="SMART" id="SM00283">
    <property type="entry name" value="MA"/>
    <property type="match status" value="1"/>
</dbReference>
<organism evidence="9 10">
    <name type="scientific">Breznakibacter xylanolyticus</name>
    <dbReference type="NCBI Taxonomy" id="990"/>
    <lineage>
        <taxon>Bacteria</taxon>
        <taxon>Pseudomonadati</taxon>
        <taxon>Bacteroidota</taxon>
        <taxon>Bacteroidia</taxon>
        <taxon>Marinilabiliales</taxon>
        <taxon>Marinilabiliaceae</taxon>
        <taxon>Breznakibacter</taxon>
    </lineage>
</organism>
<dbReference type="InterPro" id="IPR024478">
    <property type="entry name" value="HlyB_4HB_MCP"/>
</dbReference>
<evidence type="ECO:0000259" key="7">
    <source>
        <dbReference type="PROSITE" id="PS50112"/>
    </source>
</evidence>
<dbReference type="EMBL" id="QKZK01000017">
    <property type="protein sequence ID" value="PZX15146.1"/>
    <property type="molecule type" value="Genomic_DNA"/>
</dbReference>
<comment type="caution">
    <text evidence="9">The sequence shown here is derived from an EMBL/GenBank/DDBJ whole genome shotgun (WGS) entry which is preliminary data.</text>
</comment>
<dbReference type="InterPro" id="IPR004089">
    <property type="entry name" value="MCPsignal_dom"/>
</dbReference>
<gene>
    <name evidence="9" type="ORF">LX69_02234</name>
</gene>
<sequence>MKNLTIRTKLIAGFIVVSMIASFIGIFGSIRLAWIEKQDQALYEQVTVQLGNLANTVDNFQRIRAAYRDMIQATEKEEIVKGAKLIDEILGSVDLYAGAYEKGIVNEEGRMKYDAFVVPFNQFRDGVEKLKMLALANKDDEANEYIFSELIIPYREAQVGMDALLEFKVKQGELLSQDNISKANQAANIMMVLVVFGFILAIGIGLFISGNIRKIIKDFMTETNLLVDGAIAGDLNTRADVSKINFELRSIPEGFNRTLDALVQPMNMAADYMQKIANGDQLEKITANYNGDFNLVKNNINRCIDILGGLNCEVKMLTEEVAKGRLNVKADESQFTGSWYQLVKGMNSTIHSLAGYVDAMPTPALILDADYTIQYINKAGAELGGSTPTKLFGMKCYEFFKTEDCQTEKCACNRAMRSLSRVNSETVARPGNTRLDIAYSGVPIKDDKGAVVGAFEVITDQTAIKTAFSKAQKIGDYQALHAERLTENLSLFAKGELNLVLETEIGDEDTKEARLVFAQIFNAVDDSVKAMKLIAEKARLVANGDLTVRLEKRSDNDLLMQSLSEMVAKLNEIVAQITDASENVATGSNEMSLTATQIAQGANEQAASAEEVSSSVEEMAGTIQQNSENAIETEKIATASAKGIIEVSSSSSQSLDAIRLISEKIRVINDIAEKTDILAINAAIEAARAGEHGKGFAVVAAEVRKLAEVSQKAAVEINSLSASSLRLTEEAGTQLNKIIPDIEKTARLVQEIAMASREQSAGAEQIAKAVDQFSQVTQQNSAAAEEMSSSSEELSGQADMLKEVISFFNTGKKESKLQEKRRTAPLQHHKGNGGGSTGGNGKTEKKGLAIVLDDLDSNKGYEQF</sequence>
<keyword evidence="5" id="KW-0812">Transmembrane</keyword>
<evidence type="ECO:0000256" key="5">
    <source>
        <dbReference type="SAM" id="Phobius"/>
    </source>
</evidence>
<evidence type="ECO:0000256" key="1">
    <source>
        <dbReference type="ARBA" id="ARBA00022500"/>
    </source>
</evidence>
<accession>A0A2W7NPH7</accession>
<dbReference type="Pfam" id="PF08448">
    <property type="entry name" value="PAS_4"/>
    <property type="match status" value="1"/>
</dbReference>
<evidence type="ECO:0000259" key="6">
    <source>
        <dbReference type="PROSITE" id="PS50111"/>
    </source>
</evidence>
<dbReference type="GO" id="GO:0007165">
    <property type="term" value="P:signal transduction"/>
    <property type="evidence" value="ECO:0007669"/>
    <property type="project" value="UniProtKB-KW"/>
</dbReference>
<dbReference type="Pfam" id="PF18947">
    <property type="entry name" value="HAMP_2"/>
    <property type="match status" value="1"/>
</dbReference>